<gene>
    <name evidence="2" type="ORF">IW261DRAFT_1560346</name>
</gene>
<name>A0AA39TEV8_9AGAR</name>
<keyword evidence="3" id="KW-1185">Reference proteome</keyword>
<proteinExistence type="predicted"/>
<evidence type="ECO:0000256" key="1">
    <source>
        <dbReference type="SAM" id="MobiDB-lite"/>
    </source>
</evidence>
<protein>
    <submittedName>
        <fullName evidence="2">Uncharacterized protein</fullName>
    </submittedName>
</protein>
<comment type="caution">
    <text evidence="2">The sequence shown here is derived from an EMBL/GenBank/DDBJ whole genome shotgun (WGS) entry which is preliminary data.</text>
</comment>
<organism evidence="2 3">
    <name type="scientific">Armillaria novae-zelandiae</name>
    <dbReference type="NCBI Taxonomy" id="153914"/>
    <lineage>
        <taxon>Eukaryota</taxon>
        <taxon>Fungi</taxon>
        <taxon>Dikarya</taxon>
        <taxon>Basidiomycota</taxon>
        <taxon>Agaricomycotina</taxon>
        <taxon>Agaricomycetes</taxon>
        <taxon>Agaricomycetidae</taxon>
        <taxon>Agaricales</taxon>
        <taxon>Marasmiineae</taxon>
        <taxon>Physalacriaceae</taxon>
        <taxon>Armillaria</taxon>
    </lineage>
</organism>
<accession>A0AA39TEV8</accession>
<dbReference type="Proteomes" id="UP001175227">
    <property type="component" value="Unassembled WGS sequence"/>
</dbReference>
<evidence type="ECO:0000313" key="3">
    <source>
        <dbReference type="Proteomes" id="UP001175227"/>
    </source>
</evidence>
<feature type="region of interest" description="Disordered" evidence="1">
    <location>
        <begin position="1"/>
        <end position="78"/>
    </location>
</feature>
<sequence>MERGLASGVHEPGKGANSPQIGATAHATTADGCSVSGEGKDRRDDMNVSASDQDDDTTSNPYSKPPGEPNRPNSRGYSLVDKLIKDGKWTKQQYQRVMDRVHEMAKNELNISLSYREQSEKRKFKICEQMAKEYPILQHYPDICQ</sequence>
<dbReference type="EMBL" id="JAUEPR010000005">
    <property type="protein sequence ID" value="KAK0484676.1"/>
    <property type="molecule type" value="Genomic_DNA"/>
</dbReference>
<evidence type="ECO:0000313" key="2">
    <source>
        <dbReference type="EMBL" id="KAK0484676.1"/>
    </source>
</evidence>
<reference evidence="2" key="1">
    <citation type="submission" date="2023-06" db="EMBL/GenBank/DDBJ databases">
        <authorList>
            <consortium name="Lawrence Berkeley National Laboratory"/>
            <person name="Ahrendt S."/>
            <person name="Sahu N."/>
            <person name="Indic B."/>
            <person name="Wong-Bajracharya J."/>
            <person name="Merenyi Z."/>
            <person name="Ke H.-M."/>
            <person name="Monk M."/>
            <person name="Kocsube S."/>
            <person name="Drula E."/>
            <person name="Lipzen A."/>
            <person name="Balint B."/>
            <person name="Henrissat B."/>
            <person name="Andreopoulos B."/>
            <person name="Martin F.M."/>
            <person name="Harder C.B."/>
            <person name="Rigling D."/>
            <person name="Ford K.L."/>
            <person name="Foster G.D."/>
            <person name="Pangilinan J."/>
            <person name="Papanicolaou A."/>
            <person name="Barry K."/>
            <person name="LaButti K."/>
            <person name="Viragh M."/>
            <person name="Koriabine M."/>
            <person name="Yan M."/>
            <person name="Riley R."/>
            <person name="Champramary S."/>
            <person name="Plett K.L."/>
            <person name="Tsai I.J."/>
            <person name="Slot J."/>
            <person name="Sipos G."/>
            <person name="Plett J."/>
            <person name="Nagy L.G."/>
            <person name="Grigoriev I.V."/>
        </authorList>
    </citation>
    <scope>NUCLEOTIDE SEQUENCE</scope>
    <source>
        <strain evidence="2">ICMP 16352</strain>
    </source>
</reference>
<dbReference type="AlphaFoldDB" id="A0AA39TEV8"/>